<protein>
    <submittedName>
        <fullName evidence="2">Multiple sugar transport system substrate-binding protein</fullName>
    </submittedName>
</protein>
<keyword evidence="3" id="KW-1185">Reference proteome</keyword>
<evidence type="ECO:0000313" key="2">
    <source>
        <dbReference type="EMBL" id="MDQ0113480.1"/>
    </source>
</evidence>
<keyword evidence="2" id="KW-0813">Transport</keyword>
<evidence type="ECO:0000256" key="1">
    <source>
        <dbReference type="SAM" id="Phobius"/>
    </source>
</evidence>
<keyword evidence="1" id="KW-0812">Transmembrane</keyword>
<accession>A0ABT9U1G2</accession>
<dbReference type="InterPro" id="IPR050490">
    <property type="entry name" value="Bact_solute-bd_prot1"/>
</dbReference>
<sequence length="411" mass="46709">MSKEKYGRSKKLSNTVVSRSFIILMVIGLLAGCEKSGNVAMLSEDKSLTIAYFSADMFRDRYKNVIEQKFPKLSLSIVPITDILEQSEQSEDQSAKNSVDIIYVPSENMKQFIDNGQIIDLDPLIKSSSLDVSLYEPEIIDYSRNFGNGKLYGIPTSLLGKVLVYNKEVFDANRINYPNDGMDWDDLLSLAQQFPENGLVIDYLLPSEIIWEIGRIRGLKAYQTNPEQISVMGLQWEEIWKLLAEPMKSGTVSFDNRPFFEGKAAMAIMNGKHERDIEANEKWATVTMPIDPNQPEVTTHSYIDGFYAISSSSKSVEESFELLKFLLSPELSRLEEASMQQAIPVLKKETRSKAVQSMLKLKPVFYEALPFEFNKFGESTMNKIVIEDIPVDQALGELQDQLDQWLLNKNR</sequence>
<dbReference type="Gene3D" id="3.40.190.10">
    <property type="entry name" value="Periplasmic binding protein-like II"/>
    <property type="match status" value="1"/>
</dbReference>
<keyword evidence="1" id="KW-0472">Membrane</keyword>
<proteinExistence type="predicted"/>
<dbReference type="Pfam" id="PF13416">
    <property type="entry name" value="SBP_bac_8"/>
    <property type="match status" value="1"/>
</dbReference>
<dbReference type="EMBL" id="JAUSSU010000005">
    <property type="protein sequence ID" value="MDQ0113480.1"/>
    <property type="molecule type" value="Genomic_DNA"/>
</dbReference>
<evidence type="ECO:0000313" key="3">
    <source>
        <dbReference type="Proteomes" id="UP001229346"/>
    </source>
</evidence>
<dbReference type="SUPFAM" id="SSF53850">
    <property type="entry name" value="Periplasmic binding protein-like II"/>
    <property type="match status" value="1"/>
</dbReference>
<reference evidence="2 3" key="1">
    <citation type="submission" date="2023-07" db="EMBL/GenBank/DDBJ databases">
        <title>Sorghum-associated microbial communities from plants grown in Nebraska, USA.</title>
        <authorList>
            <person name="Schachtman D."/>
        </authorList>
    </citation>
    <scope>NUCLEOTIDE SEQUENCE [LARGE SCALE GENOMIC DNA]</scope>
    <source>
        <strain evidence="2 3">CC482</strain>
    </source>
</reference>
<dbReference type="InterPro" id="IPR006059">
    <property type="entry name" value="SBP"/>
</dbReference>
<gene>
    <name evidence="2" type="ORF">J2T15_002921</name>
</gene>
<name>A0ABT9U1G2_PAEHA</name>
<keyword evidence="1" id="KW-1133">Transmembrane helix</keyword>
<dbReference type="Proteomes" id="UP001229346">
    <property type="component" value="Unassembled WGS sequence"/>
</dbReference>
<feature type="transmembrane region" description="Helical" evidence="1">
    <location>
        <begin position="12"/>
        <end position="32"/>
    </location>
</feature>
<dbReference type="PANTHER" id="PTHR43649">
    <property type="entry name" value="ARABINOSE-BINDING PROTEIN-RELATED"/>
    <property type="match status" value="1"/>
</dbReference>
<dbReference type="PROSITE" id="PS51257">
    <property type="entry name" value="PROKAR_LIPOPROTEIN"/>
    <property type="match status" value="1"/>
</dbReference>
<keyword evidence="2" id="KW-0762">Sugar transport</keyword>
<comment type="caution">
    <text evidence="2">The sequence shown here is derived from an EMBL/GenBank/DDBJ whole genome shotgun (WGS) entry which is preliminary data.</text>
</comment>
<organism evidence="2 3">
    <name type="scientific">Paenibacillus harenae</name>
    <dbReference type="NCBI Taxonomy" id="306543"/>
    <lineage>
        <taxon>Bacteria</taxon>
        <taxon>Bacillati</taxon>
        <taxon>Bacillota</taxon>
        <taxon>Bacilli</taxon>
        <taxon>Bacillales</taxon>
        <taxon>Paenibacillaceae</taxon>
        <taxon>Paenibacillus</taxon>
    </lineage>
</organism>